<dbReference type="EMBL" id="CADCUJ010000010">
    <property type="protein sequence ID" value="CAA9330964.1"/>
    <property type="molecule type" value="Genomic_DNA"/>
</dbReference>
<evidence type="ECO:0000313" key="2">
    <source>
        <dbReference type="EMBL" id="CAA9330964.1"/>
    </source>
</evidence>
<sequence>MGRRTVLLVVAALIAALGTSLVFLYVRGVDARADQKYDAVQVLQAVKVIEPGETLDQAKSAGKIAEGSVAQGQVLSGVLTNTVDMGSKVALTKIFPGEQIVSAKFGDPGDQEVLTIPEKKMAISVNLTDPSRVAGFVTPGAEVAVFVSAEPELILPDGEKRPLPEYTRILLPRVQVVGVGDTTVVSQTTVSGDGEEQTTEEVPKTLLTLAVDQAEAERVIYAAKNGEVAFALLTEDSVVKAADPVTAENVFE</sequence>
<protein>
    <recommendedName>
        <fullName evidence="1">Flp pilus assembly protein RcpC/CpaB domain-containing protein</fullName>
    </recommendedName>
</protein>
<dbReference type="Pfam" id="PF16976">
    <property type="entry name" value="RcpC"/>
    <property type="match status" value="1"/>
</dbReference>
<dbReference type="NCBIfam" id="TIGR03177">
    <property type="entry name" value="pilus_cpaB"/>
    <property type="match status" value="1"/>
</dbReference>
<name>A0A6J4LDV2_9ACTN</name>
<reference evidence="2" key="1">
    <citation type="submission" date="2020-02" db="EMBL/GenBank/DDBJ databases">
        <authorList>
            <person name="Meier V. D."/>
        </authorList>
    </citation>
    <scope>NUCLEOTIDE SEQUENCE</scope>
    <source>
        <strain evidence="2">AVDCRST_MAG72</strain>
    </source>
</reference>
<dbReference type="InterPro" id="IPR031571">
    <property type="entry name" value="RcpC_dom"/>
</dbReference>
<accession>A0A6J4LDV2</accession>
<proteinExistence type="predicted"/>
<evidence type="ECO:0000259" key="1">
    <source>
        <dbReference type="Pfam" id="PF16976"/>
    </source>
</evidence>
<dbReference type="AlphaFoldDB" id="A0A6J4LDV2"/>
<gene>
    <name evidence="2" type="ORF">AVDCRST_MAG72-324</name>
</gene>
<feature type="domain" description="Flp pilus assembly protein RcpC/CpaB" evidence="1">
    <location>
        <begin position="115"/>
        <end position="232"/>
    </location>
</feature>
<dbReference type="InterPro" id="IPR017592">
    <property type="entry name" value="Pilus_assmbl_Flp-typ_CpaB"/>
</dbReference>
<organism evidence="2">
    <name type="scientific">uncultured Nocardioidaceae bacterium</name>
    <dbReference type="NCBI Taxonomy" id="253824"/>
    <lineage>
        <taxon>Bacteria</taxon>
        <taxon>Bacillati</taxon>
        <taxon>Actinomycetota</taxon>
        <taxon>Actinomycetes</taxon>
        <taxon>Propionibacteriales</taxon>
        <taxon>Nocardioidaceae</taxon>
        <taxon>environmental samples</taxon>
    </lineage>
</organism>